<reference evidence="2" key="1">
    <citation type="submission" date="2019-08" db="EMBL/GenBank/DDBJ databases">
        <authorList>
            <person name="Kucharzyk K."/>
            <person name="Murdoch R.W."/>
            <person name="Higgins S."/>
            <person name="Loffler F."/>
        </authorList>
    </citation>
    <scope>NUCLEOTIDE SEQUENCE</scope>
</reference>
<name>A0A645CNI3_9ZZZZ</name>
<evidence type="ECO:0000259" key="1">
    <source>
        <dbReference type="Pfam" id="PF02894"/>
    </source>
</evidence>
<dbReference type="EMBL" id="VSSQ01028697">
    <property type="protein sequence ID" value="MPM78513.1"/>
    <property type="molecule type" value="Genomic_DNA"/>
</dbReference>
<accession>A0A645CNI3</accession>
<evidence type="ECO:0000313" key="2">
    <source>
        <dbReference type="EMBL" id="MPM78513.1"/>
    </source>
</evidence>
<proteinExistence type="predicted"/>
<comment type="caution">
    <text evidence="2">The sequence shown here is derived from an EMBL/GenBank/DDBJ whole genome shotgun (WGS) entry which is preliminary data.</text>
</comment>
<protein>
    <recommendedName>
        <fullName evidence="1">Gfo/Idh/MocA-like oxidoreductase C-terminal domain-containing protein</fullName>
    </recommendedName>
</protein>
<dbReference type="AlphaFoldDB" id="A0A645CNI3"/>
<gene>
    <name evidence="2" type="ORF">SDC9_125524</name>
</gene>
<feature type="domain" description="Gfo/Idh/MocA-like oxidoreductase C-terminal" evidence="1">
    <location>
        <begin position="4"/>
        <end position="90"/>
    </location>
</feature>
<dbReference type="Pfam" id="PF02894">
    <property type="entry name" value="GFO_IDH_MocA_C"/>
    <property type="match status" value="1"/>
</dbReference>
<dbReference type="Gene3D" id="3.30.360.10">
    <property type="entry name" value="Dihydrodipicolinate Reductase, domain 2"/>
    <property type="match status" value="1"/>
</dbReference>
<dbReference type="InterPro" id="IPR004104">
    <property type="entry name" value="Gfo/Idh/MocA-like_OxRdtase_C"/>
</dbReference>
<organism evidence="2">
    <name type="scientific">bioreactor metagenome</name>
    <dbReference type="NCBI Taxonomy" id="1076179"/>
    <lineage>
        <taxon>unclassified sequences</taxon>
        <taxon>metagenomes</taxon>
        <taxon>ecological metagenomes</taxon>
    </lineage>
</organism>
<sequence>MLQGSAGGVRIRSVNEQNSCELYSEKGGVSHDQSFRFQNDLDMGRTRAPANFIAAINGEAEPLTRPEEAVTLMRLIDAAYRSAEEGKPVNC</sequence>